<dbReference type="Pfam" id="PF26254">
    <property type="entry name" value="Ig_TRAPPC9-Trs120_1st"/>
    <property type="match status" value="1"/>
</dbReference>
<feature type="compositionally biased region" description="Acidic residues" evidence="3">
    <location>
        <begin position="621"/>
        <end position="632"/>
    </location>
</feature>
<feature type="domain" description="Trs120/TRAPPC9 first Ig-like" evidence="6">
    <location>
        <begin position="949"/>
        <end position="1058"/>
    </location>
</feature>
<feature type="domain" description="Trs120/TRAPPC9 fourth Ig-like" evidence="8">
    <location>
        <begin position="1512"/>
        <end position="1599"/>
    </location>
</feature>
<dbReference type="PANTHER" id="PTHR21512">
    <property type="entry name" value="TRAFFICKING PROTEIN PARTICLE COMPLEX SUBUNIT 9"/>
    <property type="match status" value="1"/>
</dbReference>
<sequence>MSLLDYAELSKIRILLVPLGNIDSETFQKHVEDISCIDRIPLQELSQPIIHKRTKFNDFRYKGNVFINYRTTYNEEHKNHVEILQPYRRILGMVGIINGKCDKNINECIQEFERISKQYGSVFSKKIFIFEPEECQIDSLDKNITLIPTIGNILYVIRAMMSDVIAEILNNFEDWAQQIEKNPVVIPEEFLAEEIDKKMRNSVRLDNISPTSKDNSKILPPSNARTKDFSSDIYQSNNTNGYFVSNNSSFINNSTPGNRSRSSSTSNRDSSSSFLRYSFEGLSNYSESSRTKKLEKLCSRKLIADLYMLAGHIDEAMQTYVDVTEQLKSMGEYFWQALAIDSYLSGMFIKSYMIENEDEDDEPETPKDRNEVISKKLLRYLEELPDLLRDLIIIYQKNNPKKVYPDLFISDLCLRFANLLNTLRKSSFKGSFVGGISYLQFNNEKHSAYHVIAQGIGITNNAGMNPQSEIATQNQDGELSYYIIKSDVSSWIMKGFESGFEHLPSLSDKISYILSAVKIYGDLGYIRKQGFFLHYLGQILKEDFYSVCRKYNITINPLRFGSPITYKSVIKTKINRTSGNSFSSYYRQSSHVPTLPTHKEVNIDDPIESDNNVNITNEPTTVEEEGKEEQEDLNSNLLDYSDFNDISFMSNAPQTPGNMTEINILDAINEKDDQDDKKDNTYDDCESIESNHSNSNSIHTNATNNTMVTNTNTITTVTTAINTTQVSNTLNPSINTSPAVLNRSNCGEIRIASIYKFPMNNIIDIMNQACEFYGVGLNDHSSALIPLDYKSPFFKANDMSIETAVSIFNKYIHSGEINKKLRNRLLFGWPQIQINILKEALEFAEILEDYESAIELIKRMLLRYYFEFSTIEQHELCHHFHYLMKKYRLLNKDKFYELNKIHKSIYELDESEMEELKESTENLSVYPPSPILIDLYPSHQARHSKIFPIKKEEIIETKDSNPFLYTPFSASKKNSTVTYFCINEPIEFTLEFTNPFTITIPIHKISLITSGVKTICYNISSDIPPLCQSYRIKISITPVERGELRIHGCKLLLFGCIEEILVPKNINSYKIENDERDKFNAKYELFNYRGIKYKSMRKPKTIDLWEKTYNIINDQGYLKVQNNSLGSQSTIEVYEGESAEFHICLQNLSNCFIEKISFGYDNVKKDDKKSNQLNPDELYETEVFESKQQPIQLKKIITHDFRELDINDDLEVSSLSTNKKIIMNEIPISMNSYEVTKFIFEVNGKIKSREIELIFEYMSEDNEDDNMVYMRQLKIPINITVHKALVLRDIDLMPAISDVNFINEIKELTNYNDYDNGVSEKEIVEESNTLIKQAGSSLNTDDYCMVSLVLYNRSNYTFDIDFFVRNDDNDEKYELQSATNIPSRIEKRILLLIKRKTLPSEMISQKIPGPEGQFIKTKLKTLTEEEDQLIRTRFWYKEDLTGGLLINNGRLRIKWRCSDRVGEFLFKEMKLTTPMINKLKEPLVHFKTSLVDLKTNEECNEISRIKYDDFIDCTVNKFYSLRFEIQNKSDHPFVPCLRIQPFQEINEGEYSINLRRKVFWTGSLQKYLPMIQPNETTTYVLPISFRAIGIYKFLYHCETKYPNEAIQDTICWAVKSLLINVKDQRS</sequence>
<dbReference type="OrthoDB" id="27962at2759"/>
<dbReference type="Proteomes" id="UP000193719">
    <property type="component" value="Unassembled WGS sequence"/>
</dbReference>
<evidence type="ECO:0000259" key="4">
    <source>
        <dbReference type="Pfam" id="PF08626"/>
    </source>
</evidence>
<reference evidence="9 10" key="2">
    <citation type="submission" date="2016-08" db="EMBL/GenBank/DDBJ databases">
        <title>Pervasive Adenine N6-methylation of Active Genes in Fungi.</title>
        <authorList>
            <consortium name="DOE Joint Genome Institute"/>
            <person name="Mondo S.J."/>
            <person name="Dannebaum R.O."/>
            <person name="Kuo R.C."/>
            <person name="Labutti K."/>
            <person name="Haridas S."/>
            <person name="Kuo A."/>
            <person name="Salamov A."/>
            <person name="Ahrendt S.R."/>
            <person name="Lipzen A."/>
            <person name="Sullivan W."/>
            <person name="Andreopoulos W.B."/>
            <person name="Clum A."/>
            <person name="Lindquist E."/>
            <person name="Daum C."/>
            <person name="Ramamoorthy G.K."/>
            <person name="Gryganskyi A."/>
            <person name="Culley D."/>
            <person name="Magnuson J.K."/>
            <person name="James T.Y."/>
            <person name="O'Malley M.A."/>
            <person name="Stajich J.E."/>
            <person name="Spatafora J.W."/>
            <person name="Visel A."/>
            <person name="Grigoriev I.V."/>
        </authorList>
    </citation>
    <scope>NUCLEOTIDE SEQUENCE [LARGE SCALE GENOMIC DNA]</scope>
    <source>
        <strain evidence="10">finn</strain>
    </source>
</reference>
<comment type="subcellular location">
    <subcellularLocation>
        <location evidence="1">Golgi apparatus</location>
    </subcellularLocation>
</comment>
<keyword evidence="10" id="KW-1185">Reference proteome</keyword>
<dbReference type="Pfam" id="PF26280">
    <property type="entry name" value="Ig_TRAPPC9-Trs120_2nd"/>
    <property type="match status" value="1"/>
</dbReference>
<dbReference type="InterPro" id="IPR058567">
    <property type="entry name" value="Ig_TRAPPC9_Trs120_3rd"/>
</dbReference>
<accession>A0A1Y1V161</accession>
<evidence type="ECO:0000259" key="6">
    <source>
        <dbReference type="Pfam" id="PF26254"/>
    </source>
</evidence>
<evidence type="ECO:0000256" key="1">
    <source>
        <dbReference type="ARBA" id="ARBA00004555"/>
    </source>
</evidence>
<dbReference type="InterPro" id="IPR013935">
    <property type="entry name" value="Trs120_TRAPPC9"/>
</dbReference>
<evidence type="ECO:0000256" key="3">
    <source>
        <dbReference type="SAM" id="MobiDB-lite"/>
    </source>
</evidence>
<evidence type="ECO:0000259" key="8">
    <source>
        <dbReference type="Pfam" id="PF26283"/>
    </source>
</evidence>
<feature type="region of interest" description="Disordered" evidence="3">
    <location>
        <begin position="668"/>
        <end position="704"/>
    </location>
</feature>
<protein>
    <recommendedName>
        <fullName evidence="11">Trs120-domain-containing protein</fullName>
    </recommendedName>
</protein>
<dbReference type="InterPro" id="IPR058563">
    <property type="entry name" value="Trs120_TRAPPC9_N"/>
</dbReference>
<feature type="domain" description="Trs120/TRAPPC9 N-terminal" evidence="4">
    <location>
        <begin position="6"/>
        <end position="353"/>
    </location>
</feature>
<dbReference type="InterPro" id="IPR058568">
    <property type="entry name" value="Ig_TRAPPC9_Trs120_4th"/>
</dbReference>
<feature type="region of interest" description="Disordered" evidence="3">
    <location>
        <begin position="206"/>
        <end position="231"/>
    </location>
</feature>
<dbReference type="Pfam" id="PF26282">
    <property type="entry name" value="Ig_TRAPPC9-Trs120_3rd"/>
    <property type="match status" value="1"/>
</dbReference>
<evidence type="ECO:0000259" key="7">
    <source>
        <dbReference type="Pfam" id="PF26282"/>
    </source>
</evidence>
<evidence type="ECO:0000256" key="2">
    <source>
        <dbReference type="ARBA" id="ARBA00023034"/>
    </source>
</evidence>
<gene>
    <name evidence="9" type="ORF">BCR36DRAFT_585957</name>
</gene>
<dbReference type="InterPro" id="IPR058564">
    <property type="entry name" value="TPR_TRAPPC9_Trs120"/>
</dbReference>
<reference evidence="9 10" key="1">
    <citation type="submission" date="2016-08" db="EMBL/GenBank/DDBJ databases">
        <title>Genomes of anaerobic fungi encode conserved fungal cellulosomes for biomass hydrolysis.</title>
        <authorList>
            <consortium name="DOE Joint Genome Institute"/>
            <person name="Haitjema C.H."/>
            <person name="Gilmore S.P."/>
            <person name="Henske J.K."/>
            <person name="Solomon K.V."/>
            <person name="De Groot R."/>
            <person name="Kuo A."/>
            <person name="Mondo S.J."/>
            <person name="Salamov A.A."/>
            <person name="Labutti K."/>
            <person name="Zhao Z."/>
            <person name="Chiniquy J."/>
            <person name="Barry K."/>
            <person name="Brewer H.M."/>
            <person name="Purvine S.O."/>
            <person name="Wright A.T."/>
            <person name="Boxma B."/>
            <person name="Van Alen T."/>
            <person name="Hackstein J.H."/>
            <person name="Baker S.E."/>
            <person name="Grigoriev I.V."/>
            <person name="O'Malley M.A."/>
        </authorList>
    </citation>
    <scope>NUCLEOTIDE SEQUENCE [LARGE SCALE GENOMIC DNA]</scope>
    <source>
        <strain evidence="10">finn</strain>
    </source>
</reference>
<evidence type="ECO:0000313" key="9">
    <source>
        <dbReference type="EMBL" id="ORX44842.1"/>
    </source>
</evidence>
<dbReference type="STRING" id="1754191.A0A1Y1V161"/>
<comment type="caution">
    <text evidence="9">The sequence shown here is derived from an EMBL/GenBank/DDBJ whole genome shotgun (WGS) entry which is preliminary data.</text>
</comment>
<feature type="region of interest" description="Disordered" evidence="3">
    <location>
        <begin position="596"/>
        <end position="632"/>
    </location>
</feature>
<feature type="domain" description="Trs120/TRAPPC9 TPR region" evidence="5">
    <location>
        <begin position="760"/>
        <end position="885"/>
    </location>
</feature>
<keyword evidence="2" id="KW-0333">Golgi apparatus</keyword>
<dbReference type="Pfam" id="PF26251">
    <property type="entry name" value="TPR_TRAPPC9-Trs120"/>
    <property type="match status" value="2"/>
</dbReference>
<dbReference type="Pfam" id="PF26283">
    <property type="entry name" value="Ig_TRAPPC9-Trs120_4th"/>
    <property type="match status" value="1"/>
</dbReference>
<feature type="domain" description="Trs120/TRAPPC9 TPR region" evidence="5">
    <location>
        <begin position="382"/>
        <end position="540"/>
    </location>
</feature>
<evidence type="ECO:0000259" key="5">
    <source>
        <dbReference type="Pfam" id="PF26251"/>
    </source>
</evidence>
<name>A0A1Y1V161_9FUNG</name>
<feature type="compositionally biased region" description="Low complexity" evidence="3">
    <location>
        <begin position="688"/>
        <end position="704"/>
    </location>
</feature>
<dbReference type="GO" id="GO:0005802">
    <property type="term" value="C:trans-Golgi network"/>
    <property type="evidence" value="ECO:0007669"/>
    <property type="project" value="TreeGrafter"/>
</dbReference>
<dbReference type="PANTHER" id="PTHR21512:SF5">
    <property type="entry name" value="TRAFFICKING PROTEIN PARTICLE COMPLEX SUBUNIT 9"/>
    <property type="match status" value="1"/>
</dbReference>
<proteinExistence type="predicted"/>
<dbReference type="EMBL" id="MCFH01000043">
    <property type="protein sequence ID" value="ORX44842.1"/>
    <property type="molecule type" value="Genomic_DNA"/>
</dbReference>
<organism evidence="9 10">
    <name type="scientific">Piromyces finnis</name>
    <dbReference type="NCBI Taxonomy" id="1754191"/>
    <lineage>
        <taxon>Eukaryota</taxon>
        <taxon>Fungi</taxon>
        <taxon>Fungi incertae sedis</taxon>
        <taxon>Chytridiomycota</taxon>
        <taxon>Chytridiomycota incertae sedis</taxon>
        <taxon>Neocallimastigomycetes</taxon>
        <taxon>Neocallimastigales</taxon>
        <taxon>Neocallimastigaceae</taxon>
        <taxon>Piromyces</taxon>
    </lineage>
</organism>
<dbReference type="Pfam" id="PF08626">
    <property type="entry name" value="TRAPPC9-Trs120"/>
    <property type="match status" value="1"/>
</dbReference>
<evidence type="ECO:0008006" key="11">
    <source>
        <dbReference type="Google" id="ProtNLM"/>
    </source>
</evidence>
<feature type="compositionally biased region" description="Basic and acidic residues" evidence="3">
    <location>
        <begin position="668"/>
        <end position="681"/>
    </location>
</feature>
<dbReference type="InterPro" id="IPR058565">
    <property type="entry name" value="Ig_TRAPPC9_Trs120_1st"/>
</dbReference>
<evidence type="ECO:0000313" key="10">
    <source>
        <dbReference type="Proteomes" id="UP000193719"/>
    </source>
</evidence>
<feature type="domain" description="Trs120/TRAPPC9 third Ig-like" evidence="7">
    <location>
        <begin position="1288"/>
        <end position="1480"/>
    </location>
</feature>
<feature type="region of interest" description="Disordered" evidence="3">
    <location>
        <begin position="253"/>
        <end position="272"/>
    </location>
</feature>